<dbReference type="OrthoDB" id="5980337at2759"/>
<dbReference type="Proteomes" id="UP001152320">
    <property type="component" value="Chromosome 10"/>
</dbReference>
<keyword evidence="2" id="KW-1185">Reference proteome</keyword>
<protein>
    <submittedName>
        <fullName evidence="1">Uncharacterized protein</fullName>
    </submittedName>
</protein>
<name>A0A9Q1BZB3_HOLLE</name>
<proteinExistence type="predicted"/>
<dbReference type="EMBL" id="JAIZAY010000010">
    <property type="protein sequence ID" value="KAJ8035319.1"/>
    <property type="molecule type" value="Genomic_DNA"/>
</dbReference>
<organism evidence="1 2">
    <name type="scientific">Holothuria leucospilota</name>
    <name type="common">Black long sea cucumber</name>
    <name type="synonym">Mertensiothuria leucospilota</name>
    <dbReference type="NCBI Taxonomy" id="206669"/>
    <lineage>
        <taxon>Eukaryota</taxon>
        <taxon>Metazoa</taxon>
        <taxon>Echinodermata</taxon>
        <taxon>Eleutherozoa</taxon>
        <taxon>Echinozoa</taxon>
        <taxon>Holothuroidea</taxon>
        <taxon>Aspidochirotacea</taxon>
        <taxon>Aspidochirotida</taxon>
        <taxon>Holothuriidae</taxon>
        <taxon>Holothuria</taxon>
    </lineage>
</organism>
<accession>A0A9Q1BZB3</accession>
<evidence type="ECO:0000313" key="2">
    <source>
        <dbReference type="Proteomes" id="UP001152320"/>
    </source>
</evidence>
<evidence type="ECO:0000313" key="1">
    <source>
        <dbReference type="EMBL" id="KAJ8035319.1"/>
    </source>
</evidence>
<reference evidence="1" key="1">
    <citation type="submission" date="2021-10" db="EMBL/GenBank/DDBJ databases">
        <title>Tropical sea cucumber genome reveals ecological adaptation and Cuvierian tubules defense mechanism.</title>
        <authorList>
            <person name="Chen T."/>
        </authorList>
    </citation>
    <scope>NUCLEOTIDE SEQUENCE</scope>
    <source>
        <strain evidence="1">Nanhai2018</strain>
        <tissue evidence="1">Muscle</tissue>
    </source>
</reference>
<sequence>MALSKINKQQEETWTGLHRRLTSIDFDLGSVFCGQVASFIENSAKAISSCTGYALSCLLTTCGFISARKTLIKMPNGHTQNSNIFQLVVGPPSTGKSQALKKFALDPVKTLAEDLDIPDPIIHKSTLSGLTRKLSENKEGFFVSAEIFDSLSRLFKPDNDTNDSALLCELFSGEQVSFNYATKSTTNISSTIPFSILGCIQMFPMAKLFVLLNQGQGLLDRFLLNVPLCLRPTPQESHNAKQFLERLANCPDFDTIMSAINTILDSVNTFSFSEDAALFLEEMETEFITEMNEAIKNGTLPPKSKRVDMIARVALCIHIFSSVTMQMLDSATSIVAPDSKISMASLQGAVYYINHCETQKEIFSQFISEIASTVLEEVRPQPQTSEVKAAVSLFPGRAVTLRAFKSSGPRPMRKISDPEFAAAIKDLDHIGKTVRVKIPRSKPVVAFLKKPPTDVREWGLLDADAYTTQFNRPTHSRVSGNIKKAIIECENLPQDYFNVEENL</sequence>
<dbReference type="AlphaFoldDB" id="A0A9Q1BZB3"/>
<dbReference type="InterPro" id="IPR025048">
    <property type="entry name" value="DUF3987"/>
</dbReference>
<gene>
    <name evidence="1" type="ORF">HOLleu_22503</name>
</gene>
<dbReference type="Pfam" id="PF13148">
    <property type="entry name" value="DUF3987"/>
    <property type="match status" value="1"/>
</dbReference>
<comment type="caution">
    <text evidence="1">The sequence shown here is derived from an EMBL/GenBank/DDBJ whole genome shotgun (WGS) entry which is preliminary data.</text>
</comment>